<dbReference type="RefSeq" id="WP_037924923.1">
    <property type="nucleotide sequence ID" value="NZ_CP054599.1"/>
</dbReference>
<dbReference type="EMBL" id="JAMD01000004">
    <property type="protein sequence ID" value="KEJ95982.1"/>
    <property type="molecule type" value="Genomic_DNA"/>
</dbReference>
<evidence type="ECO:0000259" key="1">
    <source>
        <dbReference type="PROSITE" id="PS50404"/>
    </source>
</evidence>
<dbReference type="Gene3D" id="3.40.30.10">
    <property type="entry name" value="Glutaredoxin"/>
    <property type="match status" value="1"/>
</dbReference>
<dbReference type="InterPro" id="IPR040079">
    <property type="entry name" value="Glutathione_S-Trfase"/>
</dbReference>
<gene>
    <name evidence="3" type="ORF">SUH3_17115</name>
</gene>
<dbReference type="InterPro" id="IPR004045">
    <property type="entry name" value="Glutathione_S-Trfase_N"/>
</dbReference>
<organism evidence="3 4">
    <name type="scientific">Pseudosulfitobacter pseudonitzschiae</name>
    <dbReference type="NCBI Taxonomy" id="1402135"/>
    <lineage>
        <taxon>Bacteria</taxon>
        <taxon>Pseudomonadati</taxon>
        <taxon>Pseudomonadota</taxon>
        <taxon>Alphaproteobacteria</taxon>
        <taxon>Rhodobacterales</taxon>
        <taxon>Roseobacteraceae</taxon>
        <taxon>Pseudosulfitobacter</taxon>
    </lineage>
</organism>
<evidence type="ECO:0000259" key="2">
    <source>
        <dbReference type="PROSITE" id="PS50405"/>
    </source>
</evidence>
<reference evidence="3 4" key="1">
    <citation type="submission" date="2014-01" db="EMBL/GenBank/DDBJ databases">
        <title>Sulfitobacter sp. H3 (MCCC 1A00686) Genome Sequencing.</title>
        <authorList>
            <person name="Lai Q."/>
            <person name="Hong Z."/>
        </authorList>
    </citation>
    <scope>NUCLEOTIDE SEQUENCE [LARGE SCALE GENOMIC DNA]</scope>
    <source>
        <strain evidence="3 4">H3</strain>
    </source>
</reference>
<dbReference type="SUPFAM" id="SSF52833">
    <property type="entry name" value="Thioredoxin-like"/>
    <property type="match status" value="1"/>
</dbReference>
<dbReference type="Pfam" id="PF13409">
    <property type="entry name" value="GST_N_2"/>
    <property type="match status" value="1"/>
</dbReference>
<dbReference type="PROSITE" id="PS50405">
    <property type="entry name" value="GST_CTER"/>
    <property type="match status" value="1"/>
</dbReference>
<protein>
    <recommendedName>
        <fullName evidence="5">Glutathione S-transferase</fullName>
    </recommendedName>
</protein>
<dbReference type="InterPro" id="IPR004046">
    <property type="entry name" value="GST_C"/>
</dbReference>
<dbReference type="Pfam" id="PF00043">
    <property type="entry name" value="GST_C"/>
    <property type="match status" value="1"/>
</dbReference>
<dbReference type="PANTHER" id="PTHR43968">
    <property type="match status" value="1"/>
</dbReference>
<name>A0A073JE31_9RHOB</name>
<dbReference type="InterPro" id="IPR036282">
    <property type="entry name" value="Glutathione-S-Trfase_C_sf"/>
</dbReference>
<feature type="domain" description="GST N-terminal" evidence="1">
    <location>
        <begin position="4"/>
        <end position="83"/>
    </location>
</feature>
<evidence type="ECO:0000313" key="4">
    <source>
        <dbReference type="Proteomes" id="UP000027746"/>
    </source>
</evidence>
<comment type="caution">
    <text evidence="3">The sequence shown here is derived from an EMBL/GenBank/DDBJ whole genome shotgun (WGS) entry which is preliminary data.</text>
</comment>
<keyword evidence="4" id="KW-1185">Reference proteome</keyword>
<accession>A0A073JE31</accession>
<dbReference type="SFLD" id="SFLDS00019">
    <property type="entry name" value="Glutathione_Transferase_(cytos"/>
    <property type="match status" value="1"/>
</dbReference>
<dbReference type="PROSITE" id="PS50404">
    <property type="entry name" value="GST_NTER"/>
    <property type="match status" value="1"/>
</dbReference>
<dbReference type="Gene3D" id="1.20.1050.10">
    <property type="match status" value="1"/>
</dbReference>
<dbReference type="AlphaFoldDB" id="A0A073JE31"/>
<evidence type="ECO:0008006" key="5">
    <source>
        <dbReference type="Google" id="ProtNLM"/>
    </source>
</evidence>
<dbReference type="InterPro" id="IPR036249">
    <property type="entry name" value="Thioredoxin-like_sf"/>
</dbReference>
<dbReference type="CDD" id="cd00570">
    <property type="entry name" value="GST_N_family"/>
    <property type="match status" value="1"/>
</dbReference>
<dbReference type="GO" id="GO:0005737">
    <property type="term" value="C:cytoplasm"/>
    <property type="evidence" value="ECO:0007669"/>
    <property type="project" value="TreeGrafter"/>
</dbReference>
<dbReference type="Proteomes" id="UP000027746">
    <property type="component" value="Unassembled WGS sequence"/>
</dbReference>
<proteinExistence type="predicted"/>
<dbReference type="SFLD" id="SFLDG00358">
    <property type="entry name" value="Main_(cytGST)"/>
    <property type="match status" value="1"/>
</dbReference>
<dbReference type="PANTHER" id="PTHR43968:SF6">
    <property type="entry name" value="GLUTATHIONE S-TRANSFERASE OMEGA"/>
    <property type="match status" value="1"/>
</dbReference>
<dbReference type="InterPro" id="IPR010987">
    <property type="entry name" value="Glutathione-S-Trfase_C-like"/>
</dbReference>
<sequence>MPTQRYKIVGHRLCPYVQRVVIVMLERGIAFDRRDIDLDNKPQWLSGISPSGQVPVLQVGHDSWLFESGVIARYLDRMSGNRMMPADPLACARHEAWMSYADGMLNIVARIIYREANAKGVRDAMTDLVSRLKIVDARFSPNGYFSGLEFGLVDAVFVTLFRYFAVLDLVSDVKVQAELSDSLRGWWNMVRTRPSVSAAVPREYDSELMEFIAAKNSHAGRVLARTGLRTPGR</sequence>
<evidence type="ECO:0000313" key="3">
    <source>
        <dbReference type="EMBL" id="KEJ95982.1"/>
    </source>
</evidence>
<feature type="domain" description="GST C-terminal" evidence="2">
    <location>
        <begin position="87"/>
        <end position="208"/>
    </location>
</feature>
<dbReference type="SUPFAM" id="SSF47616">
    <property type="entry name" value="GST C-terminal domain-like"/>
    <property type="match status" value="1"/>
</dbReference>
<dbReference type="OrthoDB" id="9813092at2"/>
<dbReference type="InterPro" id="IPR050983">
    <property type="entry name" value="GST_Omega/HSP26"/>
</dbReference>
<dbReference type="GeneID" id="68871204"/>